<proteinExistence type="predicted"/>
<accession>A0A4Q1K886</accession>
<sequence length="193" mass="22657">MKNRIVVIVLLFLSVTAISQNKKFSIDVNYPLSLNAYEFQKINGIIDASFKYRFKETNAMKLGASYTFDLLNEKDPFNNEVLDRKYSFHHLDVFSEFKLNNAEKLHPFVGIGYSMLFSEYEYFYSQNQFTEIKTEKYNAGGLNFNLGLSYDISPKFFIQSYFHYVRIYRESPITNKMSGINYNQIKLGAGFRF</sequence>
<reference evidence="4" key="1">
    <citation type="submission" date="2019-01" db="EMBL/GenBank/DDBJ databases">
        <title>Cytophagaceae bacterium strain CAR-16.</title>
        <authorList>
            <person name="Chen W.-M."/>
        </authorList>
    </citation>
    <scope>NUCLEOTIDE SEQUENCE [LARGE SCALE GENOMIC DNA]</scope>
    <source>
        <strain evidence="4">LLJ-11</strain>
    </source>
</reference>
<protein>
    <recommendedName>
        <fullName evidence="2">Outer membrane protein beta-barrel domain-containing protein</fullName>
    </recommendedName>
</protein>
<name>A0A4Q1K886_9FLAO</name>
<keyword evidence="1" id="KW-0732">Signal</keyword>
<dbReference type="RefSeq" id="WP_129434030.1">
    <property type="nucleotide sequence ID" value="NZ_SBKO01000001.1"/>
</dbReference>
<evidence type="ECO:0000313" key="4">
    <source>
        <dbReference type="Proteomes" id="UP000290283"/>
    </source>
</evidence>
<comment type="caution">
    <text evidence="3">The sequence shown here is derived from an EMBL/GenBank/DDBJ whole genome shotgun (WGS) entry which is preliminary data.</text>
</comment>
<dbReference type="SUPFAM" id="SSF56925">
    <property type="entry name" value="OMPA-like"/>
    <property type="match status" value="1"/>
</dbReference>
<keyword evidence="4" id="KW-1185">Reference proteome</keyword>
<evidence type="ECO:0000259" key="2">
    <source>
        <dbReference type="Pfam" id="PF13505"/>
    </source>
</evidence>
<gene>
    <name evidence="3" type="ORF">EQG63_02315</name>
</gene>
<dbReference type="InterPro" id="IPR011250">
    <property type="entry name" value="OMP/PagP_B-barrel"/>
</dbReference>
<evidence type="ECO:0000256" key="1">
    <source>
        <dbReference type="ARBA" id="ARBA00022729"/>
    </source>
</evidence>
<feature type="domain" description="Outer membrane protein beta-barrel" evidence="2">
    <location>
        <begin position="6"/>
        <end position="193"/>
    </location>
</feature>
<dbReference type="Gene3D" id="2.40.160.20">
    <property type="match status" value="1"/>
</dbReference>
<dbReference type="Proteomes" id="UP000290283">
    <property type="component" value="Unassembled WGS sequence"/>
</dbReference>
<dbReference type="InterPro" id="IPR027385">
    <property type="entry name" value="Beta-barrel_OMP"/>
</dbReference>
<dbReference type="AlphaFoldDB" id="A0A4Q1K886"/>
<dbReference type="OrthoDB" id="1438113at2"/>
<dbReference type="Pfam" id="PF13505">
    <property type="entry name" value="OMP_b-brl"/>
    <property type="match status" value="1"/>
</dbReference>
<evidence type="ECO:0000313" key="3">
    <source>
        <dbReference type="EMBL" id="RXR20789.1"/>
    </source>
</evidence>
<organism evidence="3 4">
    <name type="scientific">Flavobacterium amnicola</name>
    <dbReference type="NCBI Taxonomy" id="2506422"/>
    <lineage>
        <taxon>Bacteria</taxon>
        <taxon>Pseudomonadati</taxon>
        <taxon>Bacteroidota</taxon>
        <taxon>Flavobacteriia</taxon>
        <taxon>Flavobacteriales</taxon>
        <taxon>Flavobacteriaceae</taxon>
        <taxon>Flavobacterium</taxon>
    </lineage>
</organism>
<dbReference type="EMBL" id="SBKO01000001">
    <property type="protein sequence ID" value="RXR20789.1"/>
    <property type="molecule type" value="Genomic_DNA"/>
</dbReference>